<evidence type="ECO:0000313" key="2">
    <source>
        <dbReference type="EMBL" id="GAF95867.1"/>
    </source>
</evidence>
<dbReference type="InterPro" id="IPR036612">
    <property type="entry name" value="KH_dom_type_1_sf"/>
</dbReference>
<dbReference type="Gene3D" id="3.30.1370.10">
    <property type="entry name" value="K Homology domain, type 1"/>
    <property type="match status" value="1"/>
</dbReference>
<proteinExistence type="predicted"/>
<comment type="caution">
    <text evidence="2">The sequence shown here is derived from an EMBL/GenBank/DDBJ whole genome shotgun (WGS) entry which is preliminary data.</text>
</comment>
<feature type="domain" description="PNO1 second type I KH" evidence="1">
    <location>
        <begin position="3"/>
        <end position="50"/>
    </location>
</feature>
<organism evidence="2">
    <name type="scientific">marine sediment metagenome</name>
    <dbReference type="NCBI Taxonomy" id="412755"/>
    <lineage>
        <taxon>unclassified sequences</taxon>
        <taxon>metagenomes</taxon>
        <taxon>ecological metagenomes</taxon>
    </lineage>
</organism>
<sequence>KETGASICIQGKTLSLIGTPDELGPAEEAVEELLAGKMHSYAYRMMDRKRRRV</sequence>
<accession>X0U671</accession>
<dbReference type="GO" id="GO:0003723">
    <property type="term" value="F:RNA binding"/>
    <property type="evidence" value="ECO:0007669"/>
    <property type="project" value="InterPro"/>
</dbReference>
<dbReference type="InterPro" id="IPR055211">
    <property type="entry name" value="KH_PNO1_2nd"/>
</dbReference>
<name>X0U671_9ZZZZ</name>
<dbReference type="Pfam" id="PF22891">
    <property type="entry name" value="KH_PNO1_2nd"/>
    <property type="match status" value="1"/>
</dbReference>
<gene>
    <name evidence="2" type="ORF">S01H1_30196</name>
</gene>
<feature type="non-terminal residue" evidence="2">
    <location>
        <position position="1"/>
    </location>
</feature>
<dbReference type="EMBL" id="BARS01018562">
    <property type="protein sequence ID" value="GAF95867.1"/>
    <property type="molecule type" value="Genomic_DNA"/>
</dbReference>
<dbReference type="AlphaFoldDB" id="X0U671"/>
<dbReference type="SUPFAM" id="SSF54791">
    <property type="entry name" value="Eukaryotic type KH-domain (KH-domain type I)"/>
    <property type="match status" value="1"/>
</dbReference>
<reference evidence="2" key="1">
    <citation type="journal article" date="2014" name="Front. Microbiol.">
        <title>High frequency of phylogenetically diverse reductive dehalogenase-homologous genes in deep subseafloor sedimentary metagenomes.</title>
        <authorList>
            <person name="Kawai M."/>
            <person name="Futagami T."/>
            <person name="Toyoda A."/>
            <person name="Takaki Y."/>
            <person name="Nishi S."/>
            <person name="Hori S."/>
            <person name="Arai W."/>
            <person name="Tsubouchi T."/>
            <person name="Morono Y."/>
            <person name="Uchiyama I."/>
            <person name="Ito T."/>
            <person name="Fujiyama A."/>
            <person name="Inagaki F."/>
            <person name="Takami H."/>
        </authorList>
    </citation>
    <scope>NUCLEOTIDE SEQUENCE</scope>
    <source>
        <strain evidence="2">Expedition CK06-06</strain>
    </source>
</reference>
<protein>
    <recommendedName>
        <fullName evidence="1">PNO1 second type I KH domain-containing protein</fullName>
    </recommendedName>
</protein>
<evidence type="ECO:0000259" key="1">
    <source>
        <dbReference type="Pfam" id="PF22891"/>
    </source>
</evidence>